<name>A0A7R7ZNL8_ASPCH</name>
<proteinExistence type="predicted"/>
<dbReference type="GeneID" id="66983026"/>
<gene>
    <name evidence="1" type="ORF">ACHE_41232S</name>
</gene>
<accession>A0A7R7ZNL8</accession>
<dbReference type="AlphaFoldDB" id="A0A7R7ZNL8"/>
<evidence type="ECO:0000313" key="2">
    <source>
        <dbReference type="Proteomes" id="UP000637239"/>
    </source>
</evidence>
<dbReference type="Proteomes" id="UP000637239">
    <property type="component" value="Chromosome 4"/>
</dbReference>
<dbReference type="RefSeq" id="XP_043137190.1">
    <property type="nucleotide sequence ID" value="XM_043279518.1"/>
</dbReference>
<evidence type="ECO:0000313" key="1">
    <source>
        <dbReference type="EMBL" id="BCR88668.1"/>
    </source>
</evidence>
<dbReference type="KEGG" id="ache:ACHE_41232S"/>
<reference evidence="1" key="1">
    <citation type="submission" date="2021-01" db="EMBL/GenBank/DDBJ databases">
        <authorList>
            <consortium name="Aspergillus chevalieri M1 genome sequencing consortium"/>
            <person name="Kazuki M."/>
            <person name="Futagami T."/>
        </authorList>
    </citation>
    <scope>NUCLEOTIDE SEQUENCE</scope>
    <source>
        <strain evidence="1">M1</strain>
    </source>
</reference>
<dbReference type="EMBL" id="AP024419">
    <property type="protein sequence ID" value="BCR88668.1"/>
    <property type="molecule type" value="Genomic_DNA"/>
</dbReference>
<sequence length="119" mass="13534">MRLSEIIHSIFTMCPIPGHFLSMAPCIAAVVMAWHHQSSFQHFFLTVNHVSLSLSSHSRFFTEYLTATERTSTTECCIVPCSHTGHPHVIRSHALINWPTFRKPSEFLPLKIETLLCAE</sequence>
<protein>
    <submittedName>
        <fullName evidence="1">Uncharacterized protein</fullName>
    </submittedName>
</protein>
<keyword evidence="2" id="KW-1185">Reference proteome</keyword>
<reference evidence="1" key="2">
    <citation type="submission" date="2021-02" db="EMBL/GenBank/DDBJ databases">
        <title>Aspergillus chevalieri M1 genome sequence.</title>
        <authorList>
            <person name="Kadooka C."/>
            <person name="Mori K."/>
            <person name="Futagami T."/>
        </authorList>
    </citation>
    <scope>NUCLEOTIDE SEQUENCE</scope>
    <source>
        <strain evidence="1">M1</strain>
    </source>
</reference>
<organism evidence="1 2">
    <name type="scientific">Aspergillus chevalieri</name>
    <name type="common">Eurotium chevalieri</name>
    <dbReference type="NCBI Taxonomy" id="182096"/>
    <lineage>
        <taxon>Eukaryota</taxon>
        <taxon>Fungi</taxon>
        <taxon>Dikarya</taxon>
        <taxon>Ascomycota</taxon>
        <taxon>Pezizomycotina</taxon>
        <taxon>Eurotiomycetes</taxon>
        <taxon>Eurotiomycetidae</taxon>
        <taxon>Eurotiales</taxon>
        <taxon>Aspergillaceae</taxon>
        <taxon>Aspergillus</taxon>
        <taxon>Aspergillus subgen. Aspergillus</taxon>
    </lineage>
</organism>